<dbReference type="GO" id="GO:0005634">
    <property type="term" value="C:nucleus"/>
    <property type="evidence" value="ECO:0007669"/>
    <property type="project" value="TreeGrafter"/>
</dbReference>
<name>A0A060SY79_BLAAD</name>
<gene>
    <name evidence="2" type="ORF">GNLVRS02_ARAD1A14300g</name>
</gene>
<protein>
    <submittedName>
        <fullName evidence="2">ARAD1A14300p</fullName>
    </submittedName>
</protein>
<dbReference type="EMBL" id="HG937691">
    <property type="protein sequence ID" value="CDP33658.1"/>
    <property type="molecule type" value="Genomic_DNA"/>
</dbReference>
<accession>A0A060SY79</accession>
<dbReference type="SUPFAM" id="SSF48371">
    <property type="entry name" value="ARM repeat"/>
    <property type="match status" value="1"/>
</dbReference>
<dbReference type="PANTHER" id="PTHR32226">
    <property type="entry name" value="TELO2-INTERACTING PROTEIN 2"/>
    <property type="match status" value="1"/>
</dbReference>
<dbReference type="InterPro" id="IPR018870">
    <property type="entry name" value="Tti2"/>
</dbReference>
<dbReference type="AlphaFoldDB" id="A0A060SY79"/>
<reference evidence="2" key="2">
    <citation type="submission" date="2014-06" db="EMBL/GenBank/DDBJ databases">
        <title>The complete genome of Blastobotrys (Arxula) adeninivorans LS3 - a yeast of biotechnological interest.</title>
        <authorList>
            <person name="Kunze G."/>
            <person name="Gaillardin C."/>
            <person name="Czernicka M."/>
            <person name="Durrens P."/>
            <person name="Martin T."/>
            <person name="Boer E."/>
            <person name="Gabaldon T."/>
            <person name="Cruz J."/>
            <person name="Talla E."/>
            <person name="Marck C."/>
            <person name="Goffeau A."/>
            <person name="Barbe V."/>
            <person name="Baret P."/>
            <person name="Baronian K."/>
            <person name="Beier S."/>
            <person name="Bleykasten C."/>
            <person name="Bode R."/>
            <person name="Casaregola S."/>
            <person name="Despons L."/>
            <person name="Fairhead C."/>
            <person name="Giersberg M."/>
            <person name="Gierski P."/>
            <person name="Hahnel U."/>
            <person name="Hartmann A."/>
            <person name="Jankowska D."/>
            <person name="Jubin C."/>
            <person name="Jung P."/>
            <person name="Lafontaine I."/>
            <person name="Leh-Louis V."/>
            <person name="Lemaire M."/>
            <person name="Marcet-Houben M."/>
            <person name="Mascher M."/>
            <person name="Morel G."/>
            <person name="Richard G.-F."/>
            <person name="Riechen J."/>
            <person name="Sacerdot C."/>
            <person name="Sarkar A."/>
            <person name="Savel G."/>
            <person name="Schacherer J."/>
            <person name="Sherman D."/>
            <person name="Straub M.-L."/>
            <person name="Stein N."/>
            <person name="Thierry A."/>
            <person name="Trautwein-Schult A."/>
            <person name="Westhof E."/>
            <person name="Worch S."/>
            <person name="Dujon B."/>
            <person name="Souciet J.-L."/>
            <person name="Wincker P."/>
            <person name="Scholz U."/>
            <person name="Neuveglise N."/>
        </authorList>
    </citation>
    <scope>NUCLEOTIDE SEQUENCE</scope>
    <source>
        <strain evidence="2">LS3</strain>
    </source>
</reference>
<proteinExistence type="inferred from homology"/>
<dbReference type="GO" id="GO:0005829">
    <property type="term" value="C:cytosol"/>
    <property type="evidence" value="ECO:0007669"/>
    <property type="project" value="TreeGrafter"/>
</dbReference>
<evidence type="ECO:0000313" key="2">
    <source>
        <dbReference type="EMBL" id="CDP33658.1"/>
    </source>
</evidence>
<dbReference type="Pfam" id="PF10521">
    <property type="entry name" value="Tti2"/>
    <property type="match status" value="1"/>
</dbReference>
<comment type="similarity">
    <text evidence="1">Belongs to the TTI2 family.</text>
</comment>
<dbReference type="GO" id="GO:0110078">
    <property type="term" value="C:TTT Hsp90 cochaperone complex"/>
    <property type="evidence" value="ECO:0007669"/>
    <property type="project" value="InterPro"/>
</dbReference>
<dbReference type="PhylomeDB" id="A0A060SY79"/>
<dbReference type="PANTHER" id="PTHR32226:SF2">
    <property type="entry name" value="TELO2-INTERACTING PROTEIN 2"/>
    <property type="match status" value="1"/>
</dbReference>
<sequence>MVLIEEYEQSSESAHESLQEFVRHRPSLEGSSGSTKGLKEPEIPEHVDSKSVELVAQAAVPLSGSWVWFERSGLYEEKIKVQRWFTGVVERLLRVLAAIDPAGDEVVAREVTKVMIMYCYEDYPWSTPKLRSIAVNWLEKASLQDHKEVLASIIESIKPLFTSHPRVSAAGRKKAEAVKNRLVPREPERYFEWKEENQWALAMLEYCVSHMESEQIASHWAFIVPAVLNVLDDGEILIKAVGCRCAKAVVERAPSKILTSSGVADLFSSDLWPAMKFLPPSVEPALSKTILKHSFEALLEIATVSKPESLDLLMEEVIYGLTFANQYIEVAETLMRSAMLIIPKLGTYTVRHLQELVKVFVSMLSDPFSGVYQPLIRQACELLILTIQYCWMRIDGYKYDILRALIVAWDKTHGDNPGAANKGQVSLTEESLKRVLTLVQDVTTIDLEPIVAEWPSAQWITQTS</sequence>
<evidence type="ECO:0000256" key="1">
    <source>
        <dbReference type="ARBA" id="ARBA00034736"/>
    </source>
</evidence>
<reference evidence="2" key="1">
    <citation type="submission" date="2014-02" db="EMBL/GenBank/DDBJ databases">
        <authorList>
            <person name="Genoscope - CEA"/>
        </authorList>
    </citation>
    <scope>NUCLEOTIDE SEQUENCE</scope>
    <source>
        <strain evidence="2">LS3</strain>
    </source>
</reference>
<organism evidence="2">
    <name type="scientific">Blastobotrys adeninivorans</name>
    <name type="common">Yeast</name>
    <name type="synonym">Arxula adeninivorans</name>
    <dbReference type="NCBI Taxonomy" id="409370"/>
    <lineage>
        <taxon>Eukaryota</taxon>
        <taxon>Fungi</taxon>
        <taxon>Dikarya</taxon>
        <taxon>Ascomycota</taxon>
        <taxon>Saccharomycotina</taxon>
        <taxon>Dipodascomycetes</taxon>
        <taxon>Dipodascales</taxon>
        <taxon>Trichomonascaceae</taxon>
        <taxon>Blastobotrys</taxon>
    </lineage>
</organism>
<dbReference type="InterPro" id="IPR016024">
    <property type="entry name" value="ARM-type_fold"/>
</dbReference>